<evidence type="ECO:0000313" key="10">
    <source>
        <dbReference type="EMBL" id="OOF69726.1"/>
    </source>
</evidence>
<dbReference type="Gene3D" id="1.20.1720.10">
    <property type="entry name" value="Multidrug resistance protein D"/>
    <property type="match status" value="1"/>
</dbReference>
<feature type="domain" description="Major facilitator superfamily (MFS) profile" evidence="9">
    <location>
        <begin position="9"/>
        <end position="397"/>
    </location>
</feature>
<feature type="transmembrane region" description="Helical" evidence="8">
    <location>
        <begin position="373"/>
        <end position="391"/>
    </location>
</feature>
<comment type="similarity">
    <text evidence="2 8">Belongs to the major facilitator superfamily. Bcr/CmlA family.</text>
</comment>
<feature type="transmembrane region" description="Helical" evidence="8">
    <location>
        <begin position="78"/>
        <end position="101"/>
    </location>
</feature>
<feature type="transmembrane region" description="Helical" evidence="8">
    <location>
        <begin position="140"/>
        <end position="160"/>
    </location>
</feature>
<evidence type="ECO:0000256" key="6">
    <source>
        <dbReference type="ARBA" id="ARBA00022989"/>
    </source>
</evidence>
<dbReference type="InterPro" id="IPR011701">
    <property type="entry name" value="MFS"/>
</dbReference>
<feature type="transmembrane region" description="Helical" evidence="8">
    <location>
        <begin position="7"/>
        <end position="27"/>
    </location>
</feature>
<dbReference type="InterPro" id="IPR036259">
    <property type="entry name" value="MFS_trans_sf"/>
</dbReference>
<comment type="subcellular location">
    <subcellularLocation>
        <location evidence="8">Cell inner membrane</location>
        <topology evidence="8">Multi-pass membrane protein</topology>
    </subcellularLocation>
    <subcellularLocation>
        <location evidence="1">Cell membrane</location>
        <topology evidence="1">Multi-pass membrane protein</topology>
    </subcellularLocation>
</comment>
<comment type="caution">
    <text evidence="10">The sequence shown here is derived from an EMBL/GenBank/DDBJ whole genome shotgun (WGS) entry which is preliminary data.</text>
</comment>
<keyword evidence="11" id="KW-1185">Reference proteome</keyword>
<evidence type="ECO:0000256" key="2">
    <source>
        <dbReference type="ARBA" id="ARBA00006236"/>
    </source>
</evidence>
<dbReference type="Pfam" id="PF07690">
    <property type="entry name" value="MFS_1"/>
    <property type="match status" value="1"/>
</dbReference>
<accession>A0ABX3KYD7</accession>
<keyword evidence="3 8" id="KW-0813">Transport</keyword>
<feature type="transmembrane region" description="Helical" evidence="8">
    <location>
        <begin position="345"/>
        <end position="367"/>
    </location>
</feature>
<feature type="transmembrane region" description="Helical" evidence="8">
    <location>
        <begin position="252"/>
        <end position="269"/>
    </location>
</feature>
<evidence type="ECO:0000313" key="11">
    <source>
        <dbReference type="Proteomes" id="UP000188820"/>
    </source>
</evidence>
<keyword evidence="4" id="KW-1003">Cell membrane</keyword>
<keyword evidence="7 8" id="KW-0472">Membrane</keyword>
<evidence type="ECO:0000256" key="4">
    <source>
        <dbReference type="ARBA" id="ARBA00022475"/>
    </source>
</evidence>
<evidence type="ECO:0000256" key="7">
    <source>
        <dbReference type="ARBA" id="ARBA00023136"/>
    </source>
</evidence>
<dbReference type="EMBL" id="MLAA01000024">
    <property type="protein sequence ID" value="OOF69726.1"/>
    <property type="molecule type" value="Genomic_DNA"/>
</dbReference>
<evidence type="ECO:0000256" key="5">
    <source>
        <dbReference type="ARBA" id="ARBA00022692"/>
    </source>
</evidence>
<dbReference type="InterPro" id="IPR020846">
    <property type="entry name" value="MFS_dom"/>
</dbReference>
<protein>
    <recommendedName>
        <fullName evidence="8">Bcr/CflA family efflux transporter</fullName>
    </recommendedName>
</protein>
<feature type="transmembrane region" description="Helical" evidence="8">
    <location>
        <begin position="166"/>
        <end position="186"/>
    </location>
</feature>
<dbReference type="CDD" id="cd17320">
    <property type="entry name" value="MFS_MdfA_MDR_like"/>
    <property type="match status" value="1"/>
</dbReference>
<dbReference type="PANTHER" id="PTHR23502">
    <property type="entry name" value="MAJOR FACILITATOR SUPERFAMILY"/>
    <property type="match status" value="1"/>
</dbReference>
<reference evidence="10 11" key="1">
    <citation type="submission" date="2016-10" db="EMBL/GenBank/DDBJ databases">
        <title>Rodentibacter gen. nov. and new species.</title>
        <authorList>
            <person name="Christensen H."/>
        </authorList>
    </citation>
    <scope>NUCLEOTIDE SEQUENCE [LARGE SCALE GENOMIC DNA]</scope>
    <source>
        <strain evidence="10 11">1998236014</strain>
    </source>
</reference>
<evidence type="ECO:0000256" key="1">
    <source>
        <dbReference type="ARBA" id="ARBA00004651"/>
    </source>
</evidence>
<proteinExistence type="inferred from homology"/>
<dbReference type="RefSeq" id="WP_077463281.1">
    <property type="nucleotide sequence ID" value="NZ_MLAA01000024.1"/>
</dbReference>
<organism evidence="10 11">
    <name type="scientific">Rodentibacter caecimuris</name>
    <dbReference type="NCBI Taxonomy" id="1796644"/>
    <lineage>
        <taxon>Bacteria</taxon>
        <taxon>Pseudomonadati</taxon>
        <taxon>Pseudomonadota</taxon>
        <taxon>Gammaproteobacteria</taxon>
        <taxon>Pasteurellales</taxon>
        <taxon>Pasteurellaceae</taxon>
        <taxon>Rodentibacter</taxon>
    </lineage>
</organism>
<dbReference type="PROSITE" id="PS50850">
    <property type="entry name" value="MFS"/>
    <property type="match status" value="1"/>
</dbReference>
<dbReference type="NCBIfam" id="TIGR00710">
    <property type="entry name" value="efflux_Bcr_CflA"/>
    <property type="match status" value="1"/>
</dbReference>
<dbReference type="PANTHER" id="PTHR23502:SF132">
    <property type="entry name" value="POLYAMINE TRANSPORTER 2-RELATED"/>
    <property type="match status" value="1"/>
</dbReference>
<name>A0ABX3KYD7_9PAST</name>
<feature type="transmembrane region" description="Helical" evidence="8">
    <location>
        <begin position="47"/>
        <end position="66"/>
    </location>
</feature>
<evidence type="ECO:0000256" key="8">
    <source>
        <dbReference type="RuleBase" id="RU365088"/>
    </source>
</evidence>
<gene>
    <name evidence="10" type="ORF">BKG89_06005</name>
</gene>
<keyword evidence="5 8" id="KW-0812">Transmembrane</keyword>
<feature type="transmembrane region" description="Helical" evidence="8">
    <location>
        <begin position="305"/>
        <end position="324"/>
    </location>
</feature>
<dbReference type="NCBIfam" id="NF008314">
    <property type="entry name" value="PRK11102.1"/>
    <property type="match status" value="1"/>
</dbReference>
<feature type="transmembrane region" description="Helical" evidence="8">
    <location>
        <begin position="281"/>
        <end position="299"/>
    </location>
</feature>
<sequence>MNKICQIPRFIFVSILGLLSMLPPLAVDMYLPAFISIARDLNIAAEQVQYTLTFFAYGMAFGQLCWGPISDSLGRKPIILLGITISTLVALILPNTTAIILFTLLRFIQGFFAAAPVVVVGALLRDLFSKNELSKIMSSVSLVFMIAPLIAPILGGYIVAYAHWSMIFYVIGFMGIGAFCLVCWLIPETHCAENRVPLSLRIIMQNFVQLWRQKAVLGYMFATSFGFGGLFAAITAGSIVYIDIYGIPPEQFGYFFLLNSLVMIGVAFLNRKWVTHLGTETMLRIGLTLQFISGVWLVLTQLWELGFWAMTVGIAVFVGQNSLISANAMASVLTQFPTIAGTANSLIGGVRFATGAIVGSCVAMMKISSAAPMLYTMFFCTLIASAVYYGLTYQKIR</sequence>
<evidence type="ECO:0000259" key="9">
    <source>
        <dbReference type="PROSITE" id="PS50850"/>
    </source>
</evidence>
<keyword evidence="6 8" id="KW-1133">Transmembrane helix</keyword>
<evidence type="ECO:0000256" key="3">
    <source>
        <dbReference type="ARBA" id="ARBA00022448"/>
    </source>
</evidence>
<feature type="transmembrane region" description="Helical" evidence="8">
    <location>
        <begin position="107"/>
        <end position="128"/>
    </location>
</feature>
<dbReference type="Proteomes" id="UP000188820">
    <property type="component" value="Unassembled WGS sequence"/>
</dbReference>
<feature type="transmembrane region" description="Helical" evidence="8">
    <location>
        <begin position="216"/>
        <end position="240"/>
    </location>
</feature>
<keyword evidence="8" id="KW-0997">Cell inner membrane</keyword>
<dbReference type="SUPFAM" id="SSF103473">
    <property type="entry name" value="MFS general substrate transporter"/>
    <property type="match status" value="1"/>
</dbReference>
<dbReference type="InterPro" id="IPR004812">
    <property type="entry name" value="Efflux_drug-R_Bcr/CmlA"/>
</dbReference>